<dbReference type="InterPro" id="IPR000892">
    <property type="entry name" value="Ribosomal_eS26"/>
</dbReference>
<comment type="caution">
    <text evidence="6">The sequence shown here is derived from an EMBL/GenBank/DDBJ whole genome shotgun (WGS) entry which is preliminary data.</text>
</comment>
<dbReference type="EMBL" id="JANBQD010000049">
    <property type="protein sequence ID" value="KAJ1990566.1"/>
    <property type="molecule type" value="Genomic_DNA"/>
</dbReference>
<protein>
    <recommendedName>
        <fullName evidence="4">40S ribosomal protein S26</fullName>
    </recommendedName>
</protein>
<comment type="similarity">
    <text evidence="1 4">Belongs to the eukaryotic ribosomal protein eS26 family.</text>
</comment>
<evidence type="ECO:0000256" key="2">
    <source>
        <dbReference type="ARBA" id="ARBA00022980"/>
    </source>
</evidence>
<keyword evidence="7" id="KW-1185">Reference proteome</keyword>
<dbReference type="PANTHER" id="PTHR12538:SF0">
    <property type="entry name" value="40S RIBOSOMAL PROTEIN S26"/>
    <property type="match status" value="1"/>
</dbReference>
<evidence type="ECO:0000256" key="1">
    <source>
        <dbReference type="ARBA" id="ARBA00008596"/>
    </source>
</evidence>
<dbReference type="Gene3D" id="3.30.1740.20">
    <property type="entry name" value="Ribosomal protein S26e"/>
    <property type="match status" value="1"/>
</dbReference>
<name>A0ABQ8PMC0_9FUNG</name>
<dbReference type="PANTHER" id="PTHR12538">
    <property type="entry name" value="40S RIBOSOMAL PROTEIN S26"/>
    <property type="match status" value="1"/>
</dbReference>
<keyword evidence="2 4" id="KW-0689">Ribosomal protein</keyword>
<evidence type="ECO:0000256" key="3">
    <source>
        <dbReference type="ARBA" id="ARBA00023274"/>
    </source>
</evidence>
<gene>
    <name evidence="6" type="primary">RPS26A</name>
    <name evidence="6" type="ORF">EDC05_003986</name>
</gene>
<reference evidence="6" key="1">
    <citation type="submission" date="2022-07" db="EMBL/GenBank/DDBJ databases">
        <title>Phylogenomic reconstructions and comparative analyses of Kickxellomycotina fungi.</title>
        <authorList>
            <person name="Reynolds N.K."/>
            <person name="Stajich J.E."/>
            <person name="Barry K."/>
            <person name="Grigoriev I.V."/>
            <person name="Crous P."/>
            <person name="Smith M.E."/>
        </authorList>
    </citation>
    <scope>NUCLEOTIDE SEQUENCE</scope>
    <source>
        <strain evidence="6">BCRC 34882</strain>
    </source>
</reference>
<keyword evidence="3 4" id="KW-0687">Ribonucleoprotein</keyword>
<sequence length="127" mass="14497">MVPRITEKIGTVKRRNHGRSKKGRGHVKFIRCDNCYQACPKDKAIKRFQIRSMVEAAALRDMSEASVYESYAIPKLYLKTHHCVGCAIHNKIVAVRSRENRRVRNPPPRPRFNKDGKKVTAPVKASA</sequence>
<dbReference type="Proteomes" id="UP001151295">
    <property type="component" value="Unassembled WGS sequence"/>
</dbReference>
<evidence type="ECO:0000313" key="7">
    <source>
        <dbReference type="Proteomes" id="UP001151295"/>
    </source>
</evidence>
<evidence type="ECO:0000313" key="6">
    <source>
        <dbReference type="EMBL" id="KAJ1990566.1"/>
    </source>
</evidence>
<organism evidence="6 7">
    <name type="scientific">Coemansia umbellata</name>
    <dbReference type="NCBI Taxonomy" id="1424467"/>
    <lineage>
        <taxon>Eukaryota</taxon>
        <taxon>Fungi</taxon>
        <taxon>Fungi incertae sedis</taxon>
        <taxon>Zoopagomycota</taxon>
        <taxon>Kickxellomycotina</taxon>
        <taxon>Kickxellomycetes</taxon>
        <taxon>Kickxellales</taxon>
        <taxon>Kickxellaceae</taxon>
        <taxon>Coemansia</taxon>
    </lineage>
</organism>
<evidence type="ECO:0000256" key="5">
    <source>
        <dbReference type="SAM" id="MobiDB-lite"/>
    </source>
</evidence>
<proteinExistence type="inferred from homology"/>
<feature type="region of interest" description="Disordered" evidence="5">
    <location>
        <begin position="97"/>
        <end position="127"/>
    </location>
</feature>
<dbReference type="GO" id="GO:0005840">
    <property type="term" value="C:ribosome"/>
    <property type="evidence" value="ECO:0007669"/>
    <property type="project" value="UniProtKB-KW"/>
</dbReference>
<dbReference type="Pfam" id="PF01283">
    <property type="entry name" value="Ribosomal_S26e"/>
    <property type="match status" value="1"/>
</dbReference>
<dbReference type="InterPro" id="IPR038551">
    <property type="entry name" value="Ribosomal_eS26_sf"/>
</dbReference>
<evidence type="ECO:0000256" key="4">
    <source>
        <dbReference type="RuleBase" id="RU363128"/>
    </source>
</evidence>
<accession>A0ABQ8PMC0</accession>